<comment type="caution">
    <text evidence="1">The sequence shown here is derived from an EMBL/GenBank/DDBJ whole genome shotgun (WGS) entry which is preliminary data.</text>
</comment>
<reference evidence="2" key="1">
    <citation type="journal article" date="2019" name="Int. J. Syst. Evol. Microbiol.">
        <title>The Global Catalogue of Microorganisms (GCM) 10K type strain sequencing project: providing services to taxonomists for standard genome sequencing and annotation.</title>
        <authorList>
            <consortium name="The Broad Institute Genomics Platform"/>
            <consortium name="The Broad Institute Genome Sequencing Center for Infectious Disease"/>
            <person name="Wu L."/>
            <person name="Ma J."/>
        </authorList>
    </citation>
    <scope>NUCLEOTIDE SEQUENCE [LARGE SCALE GENOMIC DNA]</scope>
    <source>
        <strain evidence="2">JCM 31290</strain>
    </source>
</reference>
<evidence type="ECO:0000313" key="2">
    <source>
        <dbReference type="Proteomes" id="UP001501115"/>
    </source>
</evidence>
<protein>
    <submittedName>
        <fullName evidence="1">Uncharacterized protein</fullName>
    </submittedName>
</protein>
<evidence type="ECO:0000313" key="1">
    <source>
        <dbReference type="EMBL" id="GAA4312860.1"/>
    </source>
</evidence>
<organism evidence="1 2">
    <name type="scientific">Streptomyces venetus</name>
    <dbReference type="NCBI Taxonomy" id="1701086"/>
    <lineage>
        <taxon>Bacteria</taxon>
        <taxon>Bacillati</taxon>
        <taxon>Actinomycetota</taxon>
        <taxon>Actinomycetes</taxon>
        <taxon>Kitasatosporales</taxon>
        <taxon>Streptomycetaceae</taxon>
        <taxon>Streptomyces</taxon>
    </lineage>
</organism>
<dbReference type="EMBL" id="BAABET010000004">
    <property type="protein sequence ID" value="GAA4312860.1"/>
    <property type="molecule type" value="Genomic_DNA"/>
</dbReference>
<accession>A0ABP8FXT0</accession>
<proteinExistence type="predicted"/>
<sequence length="67" mass="7379">MAPCSAPDMHGHLPSREANRQLAPKNVWFGLCRPLQPYQPFDLLTVEHASTGEVRGPGVLGRAQTDR</sequence>
<name>A0ABP8FXT0_9ACTN</name>
<dbReference type="Proteomes" id="UP001501115">
    <property type="component" value="Unassembled WGS sequence"/>
</dbReference>
<gene>
    <name evidence="1" type="ORF">GCM10023086_33580</name>
</gene>
<keyword evidence="2" id="KW-1185">Reference proteome</keyword>